<keyword evidence="2" id="KW-0378">Hydrolase</keyword>
<dbReference type="OrthoDB" id="543755at2"/>
<dbReference type="GO" id="GO:0016788">
    <property type="term" value="F:hydrolase activity, acting on ester bonds"/>
    <property type="evidence" value="ECO:0007669"/>
    <property type="project" value="InterPro"/>
</dbReference>
<gene>
    <name evidence="2" type="ORF">DW352_18870</name>
</gene>
<dbReference type="Proteomes" id="UP000254889">
    <property type="component" value="Chromosome"/>
</dbReference>
<dbReference type="InterPro" id="IPR001087">
    <property type="entry name" value="GDSL"/>
</dbReference>
<feature type="transmembrane region" description="Helical" evidence="1">
    <location>
        <begin position="41"/>
        <end position="61"/>
    </location>
</feature>
<dbReference type="KEGG" id="ptaw:DW352_18870"/>
<keyword evidence="3" id="KW-1185">Reference proteome</keyword>
<dbReference type="CDD" id="cd00229">
    <property type="entry name" value="SGNH_hydrolase"/>
    <property type="match status" value="1"/>
</dbReference>
<feature type="transmembrane region" description="Helical" evidence="1">
    <location>
        <begin position="68"/>
        <end position="92"/>
    </location>
</feature>
<dbReference type="EMBL" id="CP031417">
    <property type="protein sequence ID" value="AXK82397.1"/>
    <property type="molecule type" value="Genomic_DNA"/>
</dbReference>
<dbReference type="AlphaFoldDB" id="A0A345ZZQ0"/>
<organism evidence="2 3">
    <name type="scientific">Pseudolabrys taiwanensis</name>
    <dbReference type="NCBI Taxonomy" id="331696"/>
    <lineage>
        <taxon>Bacteria</taxon>
        <taxon>Pseudomonadati</taxon>
        <taxon>Pseudomonadota</taxon>
        <taxon>Alphaproteobacteria</taxon>
        <taxon>Hyphomicrobiales</taxon>
        <taxon>Xanthobacteraceae</taxon>
        <taxon>Pseudolabrys</taxon>
    </lineage>
</organism>
<dbReference type="SUPFAM" id="SSF52266">
    <property type="entry name" value="SGNH hydrolase"/>
    <property type="match status" value="1"/>
</dbReference>
<evidence type="ECO:0000313" key="2">
    <source>
        <dbReference type="EMBL" id="AXK82397.1"/>
    </source>
</evidence>
<keyword evidence="1" id="KW-0812">Transmembrane</keyword>
<name>A0A345ZZQ0_9HYPH</name>
<keyword evidence="1" id="KW-1133">Transmembrane helix</keyword>
<sequence length="410" mass="44300">MTRPGRLIEYGVAAVFVCAALAVSPQGIALATGRADLSFRVTVISLAFVVFLLIIAFAAATQGRLRRATFYAAALAFPFVLLAGLEAGAVAVRLADVVAPLEDTSTLANQKPWPKHLLSETSYYTTPEGLVLYHPWRNGDISFNALGLRTAMPSPKQPGEWRVAVSGGSAAWGWRVIDADTIAVVLQGLLRRGGHGNVTVYNFGIGGATLKRELALLQHFRALYEIDQVLFYTGANDVFSAYMSATNSRYGPWVGTTVSFELMKTLVRLQAVATAPAPATLQWLDDAVLPAAIKENTLRAGIAATDAYCREAKLVCDFALQPMMFDRPVHPGAEARMAATLARIYPRMDVLARQMYRDAVASGPPGRVFDLSDTFQQAAQPLFLDTVHLNEAGNRIVAERIAPIVTAHVP</sequence>
<dbReference type="Pfam" id="PF00657">
    <property type="entry name" value="Lipase_GDSL"/>
    <property type="match status" value="1"/>
</dbReference>
<protein>
    <submittedName>
        <fullName evidence="2">SGNH/GDSL hydrolase family protein</fullName>
    </submittedName>
</protein>
<dbReference type="InterPro" id="IPR036514">
    <property type="entry name" value="SGNH_hydro_sf"/>
</dbReference>
<evidence type="ECO:0000313" key="3">
    <source>
        <dbReference type="Proteomes" id="UP000254889"/>
    </source>
</evidence>
<keyword evidence="1" id="KW-0472">Membrane</keyword>
<reference evidence="2 3" key="1">
    <citation type="submission" date="2018-07" db="EMBL/GenBank/DDBJ databases">
        <authorList>
            <person name="Quirk P.G."/>
            <person name="Krulwich T.A."/>
        </authorList>
    </citation>
    <scope>NUCLEOTIDE SEQUENCE [LARGE SCALE GENOMIC DNA]</scope>
    <source>
        <strain evidence="2 3">CC-BB4</strain>
    </source>
</reference>
<accession>A0A345ZZQ0</accession>
<evidence type="ECO:0000256" key="1">
    <source>
        <dbReference type="SAM" id="Phobius"/>
    </source>
</evidence>
<proteinExistence type="predicted"/>
<dbReference type="Gene3D" id="3.40.50.1110">
    <property type="entry name" value="SGNH hydrolase"/>
    <property type="match status" value="1"/>
</dbReference>
<dbReference type="RefSeq" id="WP_115692776.1">
    <property type="nucleotide sequence ID" value="NZ_CP031417.1"/>
</dbReference>